<dbReference type="Pfam" id="PF13302">
    <property type="entry name" value="Acetyltransf_3"/>
    <property type="match status" value="1"/>
</dbReference>
<keyword evidence="3" id="KW-1185">Reference proteome</keyword>
<dbReference type="Gene3D" id="3.40.630.30">
    <property type="match status" value="1"/>
</dbReference>
<dbReference type="InterPro" id="IPR000182">
    <property type="entry name" value="GNAT_dom"/>
</dbReference>
<keyword evidence="2" id="KW-0808">Transferase</keyword>
<dbReference type="Proteomes" id="UP001465717">
    <property type="component" value="Unassembled WGS sequence"/>
</dbReference>
<dbReference type="RefSeq" id="WP_349225633.1">
    <property type="nucleotide sequence ID" value="NZ_JBBNFG020000004.1"/>
</dbReference>
<evidence type="ECO:0000313" key="2">
    <source>
        <dbReference type="EMBL" id="MEQ2507354.1"/>
    </source>
</evidence>
<evidence type="ECO:0000313" key="3">
    <source>
        <dbReference type="Proteomes" id="UP001465717"/>
    </source>
</evidence>
<gene>
    <name evidence="2" type="ORF">AAAT87_03540</name>
</gene>
<feature type="domain" description="N-acetyltransferase" evidence="1">
    <location>
        <begin position="6"/>
        <end position="139"/>
    </location>
</feature>
<evidence type="ECO:0000259" key="1">
    <source>
        <dbReference type="Pfam" id="PF13302"/>
    </source>
</evidence>
<dbReference type="InterPro" id="IPR051531">
    <property type="entry name" value="N-acetyltransferase"/>
</dbReference>
<sequence length="151" mass="17317">METSYILRRIGESDIPFLYELFHDSEVTKLMSHSFQTENDAREYFVFISGVNEEGSEPGKVYVILNGNSAPIGIVGFDYILGPTAYLVFALSPKYWGRDIMSRALHEFLQKDGKPYRNIIARINDCNEPALKLIQELPFKIQIELLKSSNY</sequence>
<comment type="caution">
    <text evidence="2">The sequence shown here is derived from an EMBL/GenBank/DDBJ whole genome shotgun (WGS) entry which is preliminary data.</text>
</comment>
<dbReference type="EMBL" id="JBBNGE010000008">
    <property type="protein sequence ID" value="MEQ2507354.1"/>
    <property type="molecule type" value="Genomic_DNA"/>
</dbReference>
<dbReference type="PANTHER" id="PTHR43792:SF1">
    <property type="entry name" value="N-ACETYLTRANSFERASE DOMAIN-CONTAINING PROTEIN"/>
    <property type="match status" value="1"/>
</dbReference>
<organism evidence="2 3">
    <name type="scientific">Segatella sinensis</name>
    <dbReference type="NCBI Taxonomy" id="3085167"/>
    <lineage>
        <taxon>Bacteria</taxon>
        <taxon>Pseudomonadati</taxon>
        <taxon>Bacteroidota</taxon>
        <taxon>Bacteroidia</taxon>
        <taxon>Bacteroidales</taxon>
        <taxon>Prevotellaceae</taxon>
        <taxon>Segatella</taxon>
    </lineage>
</organism>
<name>A0ABV1FWA5_9BACT</name>
<dbReference type="PANTHER" id="PTHR43792">
    <property type="entry name" value="GNAT FAMILY, PUTATIVE (AFU_ORTHOLOGUE AFUA_3G00765)-RELATED-RELATED"/>
    <property type="match status" value="1"/>
</dbReference>
<proteinExistence type="predicted"/>
<dbReference type="GO" id="GO:0016740">
    <property type="term" value="F:transferase activity"/>
    <property type="evidence" value="ECO:0007669"/>
    <property type="project" value="UniProtKB-KW"/>
</dbReference>
<protein>
    <submittedName>
        <fullName evidence="2">GNAT family protein</fullName>
        <ecNumber evidence="2">2.-.-.-</ecNumber>
    </submittedName>
</protein>
<dbReference type="EC" id="2.-.-.-" evidence="2"/>
<reference evidence="2 3" key="1">
    <citation type="submission" date="2024-04" db="EMBL/GenBank/DDBJ databases">
        <title>Human intestinal bacterial collection.</title>
        <authorList>
            <person name="Pauvert C."/>
            <person name="Hitch T.C.A."/>
            <person name="Clavel T."/>
        </authorList>
    </citation>
    <scope>NUCLEOTIDE SEQUENCE [LARGE SCALE GENOMIC DNA]</scope>
    <source>
        <strain evidence="2 3">CLA-AA-H174</strain>
    </source>
</reference>
<dbReference type="SUPFAM" id="SSF55729">
    <property type="entry name" value="Acyl-CoA N-acyltransferases (Nat)"/>
    <property type="match status" value="1"/>
</dbReference>
<accession>A0ABV1FWA5</accession>
<dbReference type="InterPro" id="IPR016181">
    <property type="entry name" value="Acyl_CoA_acyltransferase"/>
</dbReference>